<evidence type="ECO:0000313" key="3">
    <source>
        <dbReference type="Proteomes" id="UP001500929"/>
    </source>
</evidence>
<dbReference type="InterPro" id="IPR005149">
    <property type="entry name" value="Tscrpt_reg_PadR_N"/>
</dbReference>
<dbReference type="SUPFAM" id="SSF46785">
    <property type="entry name" value="Winged helix' DNA-binding domain"/>
    <property type="match status" value="1"/>
</dbReference>
<dbReference type="PANTHER" id="PTHR43252">
    <property type="entry name" value="TRANSCRIPTIONAL REGULATOR YQJI"/>
    <property type="match status" value="1"/>
</dbReference>
<dbReference type="InterPro" id="IPR036388">
    <property type="entry name" value="WH-like_DNA-bd_sf"/>
</dbReference>
<feature type="domain" description="Transcription regulator PadR N-terminal" evidence="1">
    <location>
        <begin position="19"/>
        <end position="93"/>
    </location>
</feature>
<dbReference type="EMBL" id="BAAAQY010000007">
    <property type="protein sequence ID" value="GAA2238755.1"/>
    <property type="molecule type" value="Genomic_DNA"/>
</dbReference>
<evidence type="ECO:0000313" key="2">
    <source>
        <dbReference type="EMBL" id="GAA2238755.1"/>
    </source>
</evidence>
<name>A0ABN3DQ61_9MICO</name>
<reference evidence="2 3" key="1">
    <citation type="journal article" date="2019" name="Int. J. Syst. Evol. Microbiol.">
        <title>The Global Catalogue of Microorganisms (GCM) 10K type strain sequencing project: providing services to taxonomists for standard genome sequencing and annotation.</title>
        <authorList>
            <consortium name="The Broad Institute Genomics Platform"/>
            <consortium name="The Broad Institute Genome Sequencing Center for Infectious Disease"/>
            <person name="Wu L."/>
            <person name="Ma J."/>
        </authorList>
    </citation>
    <scope>NUCLEOTIDE SEQUENCE [LARGE SCALE GENOMIC DNA]</scope>
    <source>
        <strain evidence="2 3">JCM 16117</strain>
    </source>
</reference>
<comment type="caution">
    <text evidence="2">The sequence shown here is derived from an EMBL/GenBank/DDBJ whole genome shotgun (WGS) entry which is preliminary data.</text>
</comment>
<organism evidence="2 3">
    <name type="scientific">Herbiconiux moechotypicola</name>
    <dbReference type="NCBI Taxonomy" id="637393"/>
    <lineage>
        <taxon>Bacteria</taxon>
        <taxon>Bacillati</taxon>
        <taxon>Actinomycetota</taxon>
        <taxon>Actinomycetes</taxon>
        <taxon>Micrococcales</taxon>
        <taxon>Microbacteriaceae</taxon>
        <taxon>Herbiconiux</taxon>
    </lineage>
</organism>
<dbReference type="InterPro" id="IPR036390">
    <property type="entry name" value="WH_DNA-bd_sf"/>
</dbReference>
<proteinExistence type="predicted"/>
<sequence length="226" mass="25443">MDAHSYTHDMSTTTTRALLLGVVTLFEPVNGYQLRRELLSWGVEEWAHIHPGSIYSMLSTFVKQQLLERHDLVDGERAVAVYTMTDAGQTELARLLHEATVTVNAMEPSAFRVALSFIPLVERPTMLTDLRERARVAEKTSARLLDRIARVARGLAPPHVAHSIELELRLVETERAWLAEFIGSIEAGALVFAGEQPDWEPPADDEGHQMVSESARYREMLRQAQD</sequence>
<dbReference type="Proteomes" id="UP001500929">
    <property type="component" value="Unassembled WGS sequence"/>
</dbReference>
<gene>
    <name evidence="2" type="ORF">GCM10009851_24830</name>
</gene>
<protein>
    <submittedName>
        <fullName evidence="2">PadR family transcriptional regulator</fullName>
    </submittedName>
</protein>
<evidence type="ECO:0000259" key="1">
    <source>
        <dbReference type="Pfam" id="PF03551"/>
    </source>
</evidence>
<dbReference type="PANTHER" id="PTHR43252:SF6">
    <property type="entry name" value="NEGATIVE TRANSCRIPTION REGULATOR PADR"/>
    <property type="match status" value="1"/>
</dbReference>
<keyword evidence="3" id="KW-1185">Reference proteome</keyword>
<dbReference type="Gene3D" id="1.10.10.10">
    <property type="entry name" value="Winged helix-like DNA-binding domain superfamily/Winged helix DNA-binding domain"/>
    <property type="match status" value="1"/>
</dbReference>
<accession>A0ABN3DQ61</accession>
<dbReference type="Pfam" id="PF03551">
    <property type="entry name" value="PadR"/>
    <property type="match status" value="1"/>
</dbReference>